<dbReference type="EnsemblPlants" id="KRH34561">
    <property type="protein sequence ID" value="KRH34561"/>
    <property type="gene ID" value="GLYMA_10G191500"/>
</dbReference>
<evidence type="ECO:0000313" key="3">
    <source>
        <dbReference type="EnsemblPlants" id="KRH34561"/>
    </source>
</evidence>
<dbReference type="Pfam" id="PF25104">
    <property type="entry name" value="DUF7812"/>
    <property type="match status" value="1"/>
</dbReference>
<protein>
    <recommendedName>
        <fullName evidence="1">DUF7812 domain-containing protein</fullName>
    </recommendedName>
</protein>
<reference evidence="2" key="3">
    <citation type="submission" date="2018-07" db="EMBL/GenBank/DDBJ databases">
        <title>WGS assembly of Glycine max.</title>
        <authorList>
            <person name="Schmutz J."/>
            <person name="Cannon S."/>
            <person name="Schlueter J."/>
            <person name="Ma J."/>
            <person name="Mitros T."/>
            <person name="Nelson W."/>
            <person name="Hyten D."/>
            <person name="Song Q."/>
            <person name="Thelen J."/>
            <person name="Cheng J."/>
            <person name="Xu D."/>
            <person name="Hellsten U."/>
            <person name="May G."/>
            <person name="Yu Y."/>
            <person name="Sakurai T."/>
            <person name="Umezawa T."/>
            <person name="Bhattacharyya M."/>
            <person name="Sandhu D."/>
            <person name="Valliyodan B."/>
            <person name="Lindquist E."/>
            <person name="Peto M."/>
            <person name="Grant D."/>
            <person name="Shu S."/>
            <person name="Goodstein D."/>
            <person name="Barry K."/>
            <person name="Futrell-Griggs M."/>
            <person name="Abernathy B."/>
            <person name="Du J."/>
            <person name="Tian Z."/>
            <person name="Zhu L."/>
            <person name="Gill N."/>
            <person name="Joshi T."/>
            <person name="Libault M."/>
            <person name="Sethuraman A."/>
            <person name="Zhang X."/>
            <person name="Shinozaki K."/>
            <person name="Nguyen H."/>
            <person name="Wing R."/>
            <person name="Cregan P."/>
            <person name="Specht J."/>
            <person name="Grimwood J."/>
            <person name="Rokhsar D."/>
            <person name="Stacey G."/>
            <person name="Shoemaker R."/>
            <person name="Jackson S."/>
        </authorList>
    </citation>
    <scope>NUCLEOTIDE SEQUENCE</scope>
    <source>
        <tissue evidence="2">Callus</tissue>
    </source>
</reference>
<evidence type="ECO:0000313" key="4">
    <source>
        <dbReference type="Proteomes" id="UP000008827"/>
    </source>
</evidence>
<name>A0A0R0HVN6_SOYBN</name>
<gene>
    <name evidence="3" type="primary">LOC100808041</name>
    <name evidence="2" type="ORF">GLYMA_10G191500</name>
</gene>
<keyword evidence="4" id="KW-1185">Reference proteome</keyword>
<organism evidence="2">
    <name type="scientific">Glycine max</name>
    <name type="common">Soybean</name>
    <name type="synonym">Glycine hispida</name>
    <dbReference type="NCBI Taxonomy" id="3847"/>
    <lineage>
        <taxon>Eukaryota</taxon>
        <taxon>Viridiplantae</taxon>
        <taxon>Streptophyta</taxon>
        <taxon>Embryophyta</taxon>
        <taxon>Tracheophyta</taxon>
        <taxon>Spermatophyta</taxon>
        <taxon>Magnoliopsida</taxon>
        <taxon>eudicotyledons</taxon>
        <taxon>Gunneridae</taxon>
        <taxon>Pentapetalae</taxon>
        <taxon>rosids</taxon>
        <taxon>fabids</taxon>
        <taxon>Fabales</taxon>
        <taxon>Fabaceae</taxon>
        <taxon>Papilionoideae</taxon>
        <taxon>50 kb inversion clade</taxon>
        <taxon>NPAAA clade</taxon>
        <taxon>indigoferoid/millettioid clade</taxon>
        <taxon>Phaseoleae</taxon>
        <taxon>Glycine</taxon>
        <taxon>Glycine subgen. Soja</taxon>
    </lineage>
</organism>
<dbReference type="Gramene" id="KRH34561">
    <property type="protein sequence ID" value="KRH34561"/>
    <property type="gene ID" value="GLYMA_10G191500"/>
</dbReference>
<dbReference type="EMBL" id="CM000843">
    <property type="protein sequence ID" value="KRH34561.1"/>
    <property type="molecule type" value="Genomic_DNA"/>
</dbReference>
<sequence length="599" mass="68309">MEDAKKLYESLSNATAQDPIILKDKDLRSVCETLFDQLNSTFRRFFSALPLRHHDPHAWSLPPPYSRLWPIVEDLSLVLRCCLLLLTLPHSDQKFLLLKCRSLLRVLNSFLSLDVAERRGLRFRNFLSEDVDLELPDSYGPFICALLEVFADELLRHQSLRRHLMIADSVASTCEKKFVCHFKQGDIVSVLEVITTHFIVSVSNEKAFDDFTSGLFLHCNKDFRFPKLSLAPSMMLLIDPVVLSAPKMFQAHIFSTVSKAIGSGLSSEILAPDMNYLLTALQKSVVLYSTHVSSLQIDGFCVELKCSYNSYLVERGQPTFESYIQQGTRNRLNQVLSKSDNSWDSYQFKMSSKTKADLLAEYIAFMKERQYIFIDSCRDVTTSILDCIIRQAFSQDTTGDAVYHIKENTSAQDICLLAAILKLMSVSLLQAIKYLSNGSDSDCLKTMEGDLVGLGSFRGLPLQPCSSEIPSDKSGKGARDKRSVYTVAAEFRRIRECNLRAEPSVSFTSYNLEVGTEKSCNGGMFLNCIIEDPKKLSDYDELADFLECKTGKNYSKWLNDREIYRNRRYQKKIDLRKNKKKTFWNFTKHKKIGKSLKRP</sequence>
<dbReference type="Proteomes" id="UP000008827">
    <property type="component" value="Chromosome 10"/>
</dbReference>
<reference evidence="3" key="2">
    <citation type="submission" date="2018-02" db="UniProtKB">
        <authorList>
            <consortium name="EnsemblPlants"/>
        </authorList>
    </citation>
    <scope>IDENTIFICATION</scope>
    <source>
        <strain evidence="3">Williams 82</strain>
    </source>
</reference>
<evidence type="ECO:0000259" key="1">
    <source>
        <dbReference type="Pfam" id="PF25104"/>
    </source>
</evidence>
<accession>A0A0R0HVN6</accession>
<proteinExistence type="predicted"/>
<dbReference type="ExpressionAtlas" id="A0A0R0HVN6">
    <property type="expression patterns" value="baseline and differential"/>
</dbReference>
<dbReference type="PANTHER" id="PTHR36786:SF1">
    <property type="entry name" value="2-ISOPROPYLMALATE SYNTHASE"/>
    <property type="match status" value="1"/>
</dbReference>
<feature type="domain" description="DUF7812" evidence="1">
    <location>
        <begin position="77"/>
        <end position="448"/>
    </location>
</feature>
<dbReference type="InterPro" id="IPR056714">
    <property type="entry name" value="DUF7812"/>
</dbReference>
<reference evidence="2 3" key="1">
    <citation type="journal article" date="2010" name="Nature">
        <title>Genome sequence of the palaeopolyploid soybean.</title>
        <authorList>
            <person name="Schmutz J."/>
            <person name="Cannon S.B."/>
            <person name="Schlueter J."/>
            <person name="Ma J."/>
            <person name="Mitros T."/>
            <person name="Nelson W."/>
            <person name="Hyten D.L."/>
            <person name="Song Q."/>
            <person name="Thelen J.J."/>
            <person name="Cheng J."/>
            <person name="Xu D."/>
            <person name="Hellsten U."/>
            <person name="May G.D."/>
            <person name="Yu Y."/>
            <person name="Sakurai T."/>
            <person name="Umezawa T."/>
            <person name="Bhattacharyya M.K."/>
            <person name="Sandhu D."/>
            <person name="Valliyodan B."/>
            <person name="Lindquist E."/>
            <person name="Peto M."/>
            <person name="Grant D."/>
            <person name="Shu S."/>
            <person name="Goodstein D."/>
            <person name="Barry K."/>
            <person name="Futrell-Griggs M."/>
            <person name="Abernathy B."/>
            <person name="Du J."/>
            <person name="Tian Z."/>
            <person name="Zhu L."/>
            <person name="Gill N."/>
            <person name="Joshi T."/>
            <person name="Libault M."/>
            <person name="Sethuraman A."/>
            <person name="Zhang X.-C."/>
            <person name="Shinozaki K."/>
            <person name="Nguyen H.T."/>
            <person name="Wing R.A."/>
            <person name="Cregan P."/>
            <person name="Specht J."/>
            <person name="Grimwood J."/>
            <person name="Rokhsar D."/>
            <person name="Stacey G."/>
            <person name="Shoemaker R.C."/>
            <person name="Jackson S.A."/>
        </authorList>
    </citation>
    <scope>NUCLEOTIDE SEQUENCE</scope>
    <source>
        <strain evidence="3">cv. Williams 82</strain>
        <tissue evidence="2">Callus</tissue>
    </source>
</reference>
<dbReference type="AlphaFoldDB" id="A0A0R0HVN6"/>
<dbReference type="PANTHER" id="PTHR36786">
    <property type="entry name" value="2-ISOPROPYLMALATE SYNTHASE"/>
    <property type="match status" value="1"/>
</dbReference>
<evidence type="ECO:0000313" key="2">
    <source>
        <dbReference type="EMBL" id="KRH34561.1"/>
    </source>
</evidence>